<dbReference type="RefSeq" id="XP_055893958.1">
    <property type="nucleotide sequence ID" value="XM_056037983.1"/>
</dbReference>
<evidence type="ECO:0000256" key="1">
    <source>
        <dbReference type="SAM" id="Coils"/>
    </source>
</evidence>
<dbReference type="GeneID" id="106080042"/>
<dbReference type="PANTHER" id="PTHR10131">
    <property type="entry name" value="TNF RECEPTOR ASSOCIATED FACTOR"/>
    <property type="match status" value="1"/>
</dbReference>
<reference evidence="4" key="1">
    <citation type="submission" date="2025-08" db="UniProtKB">
        <authorList>
            <consortium name="RefSeq"/>
        </authorList>
    </citation>
    <scope>IDENTIFICATION</scope>
</reference>
<keyword evidence="1" id="KW-0175">Coiled coil</keyword>
<dbReference type="PANTHER" id="PTHR10131:SF157">
    <property type="entry name" value="RECEPTOR-ASSOCIATED FACTOR, PUTATIVE-RELATED"/>
    <property type="match status" value="1"/>
</dbReference>
<dbReference type="SMART" id="SM00061">
    <property type="entry name" value="MATH"/>
    <property type="match status" value="1"/>
</dbReference>
<keyword evidence="3" id="KW-1185">Reference proteome</keyword>
<dbReference type="Pfam" id="PF22486">
    <property type="entry name" value="MATH_2"/>
    <property type="match status" value="1"/>
</dbReference>
<dbReference type="SUPFAM" id="SSF49599">
    <property type="entry name" value="TRAF domain-like"/>
    <property type="match status" value="1"/>
</dbReference>
<organism evidence="3 4">
    <name type="scientific">Biomphalaria glabrata</name>
    <name type="common">Bloodfluke planorb</name>
    <name type="synonym">Freshwater snail</name>
    <dbReference type="NCBI Taxonomy" id="6526"/>
    <lineage>
        <taxon>Eukaryota</taxon>
        <taxon>Metazoa</taxon>
        <taxon>Spiralia</taxon>
        <taxon>Lophotrochozoa</taxon>
        <taxon>Mollusca</taxon>
        <taxon>Gastropoda</taxon>
        <taxon>Heterobranchia</taxon>
        <taxon>Euthyneura</taxon>
        <taxon>Panpulmonata</taxon>
        <taxon>Hygrophila</taxon>
        <taxon>Lymnaeoidea</taxon>
        <taxon>Planorbidae</taxon>
        <taxon>Biomphalaria</taxon>
    </lineage>
</organism>
<protein>
    <submittedName>
        <fullName evidence="4">Uncharacterized protein LOC106080042 isoform X1</fullName>
    </submittedName>
</protein>
<proteinExistence type="predicted"/>
<dbReference type="InterPro" id="IPR008974">
    <property type="entry name" value="TRAF-like"/>
</dbReference>
<feature type="domain" description="MATH" evidence="2">
    <location>
        <begin position="402"/>
        <end position="546"/>
    </location>
</feature>
<gene>
    <name evidence="4" type="primary">LOC106080042</name>
</gene>
<name>A0A9W3B3A2_BIOGL</name>
<feature type="coiled-coil region" evidence="1">
    <location>
        <begin position="196"/>
        <end position="226"/>
    </location>
</feature>
<dbReference type="OMA" id="WERVYSA"/>
<evidence type="ECO:0000313" key="3">
    <source>
        <dbReference type="Proteomes" id="UP001165740"/>
    </source>
</evidence>
<dbReference type="OrthoDB" id="5574452at2759"/>
<dbReference type="InterPro" id="IPR002083">
    <property type="entry name" value="MATH/TRAF_dom"/>
</dbReference>
<dbReference type="AlphaFoldDB" id="A0A9W3B3A2"/>
<evidence type="ECO:0000313" key="4">
    <source>
        <dbReference type="RefSeq" id="XP_055893958.1"/>
    </source>
</evidence>
<sequence>MNNSLPSIEDNTSPDLLHCSYTDEYEPELRNKEDDESSREVACNRIGFIARTNISQDQIRTDSIQPDPPMSHGRLYRKINPDSARNRHGRKHFGAKLQPKDTLEAICRDFDVPMYSRSSEGFRTMSSEFPPTYERAMSDNSETHPKELHSALMLQSSNSLVKTPFVSDAQEKCNIVEYSSGSGSDTDDEDFVAVDKQHLLREIETLKKQQEEMRRLQEMHDKRLQELLDREPYVNRRLETIRQSTKQTHHVATRQKLLFHKEGGMMLAQEHIYVQLEQLYENLHRMNYPTKTIQSVLGNNPQDTYCDANSVTEISTLRLENSILKKKVAELEKLTKPSALPRRCPPPPCSRGHLQTSLGQIQAKSMSNLLDIDNSSKEKFVAGRPTSPPPLPLTPQEIKPVEVTFKWTISDYSKKLSNEKITGRKECSSPFFLSHCGYRCQLEAYLNGNGTAKHKCISVFLRIIKGDYDRYLKWPVNLHLVVILVNQSGNQQDSLKADGNQFQYQKPCGVAETESDCWGLIEFVSHKLMQQRRYIKDDSIVLKCRIMILPM</sequence>
<dbReference type="PROSITE" id="PS50144">
    <property type="entry name" value="MATH"/>
    <property type="match status" value="1"/>
</dbReference>
<dbReference type="Gene3D" id="2.60.210.10">
    <property type="entry name" value="Apoptosis, Tumor Necrosis Factor Receptor Associated Protein 2, Chain A"/>
    <property type="match status" value="1"/>
</dbReference>
<accession>A0A9W3B3A2</accession>
<evidence type="ECO:0000259" key="2">
    <source>
        <dbReference type="PROSITE" id="PS50144"/>
    </source>
</evidence>
<dbReference type="Proteomes" id="UP001165740">
    <property type="component" value="Chromosome 8"/>
</dbReference>
<dbReference type="GO" id="GO:0043122">
    <property type="term" value="P:regulation of canonical NF-kappaB signal transduction"/>
    <property type="evidence" value="ECO:0007669"/>
    <property type="project" value="TreeGrafter"/>
</dbReference>